<proteinExistence type="predicted"/>
<gene>
    <name evidence="1" type="ORF">BIFADO_00607</name>
</gene>
<organism evidence="1 2">
    <name type="scientific">Bifidobacterium adolescentis L2-32</name>
    <dbReference type="NCBI Taxonomy" id="411481"/>
    <lineage>
        <taxon>Bacteria</taxon>
        <taxon>Bacillati</taxon>
        <taxon>Actinomycetota</taxon>
        <taxon>Actinomycetes</taxon>
        <taxon>Bifidobacteriales</taxon>
        <taxon>Bifidobacteriaceae</taxon>
        <taxon>Bifidobacterium</taxon>
    </lineage>
</organism>
<sequence length="60" mass="6906">MRGFQICQSQCFRECGIQRLGINSLPSGELVHSCQVQFHISKTSYMKLFRAHGPMVTVRY</sequence>
<name>A7A455_BIFAD</name>
<dbReference type="HOGENOM" id="CLU_2931998_0_0_11"/>
<protein>
    <submittedName>
        <fullName evidence="1">Uncharacterized protein</fullName>
    </submittedName>
</protein>
<comment type="caution">
    <text evidence="1">The sequence shown here is derived from an EMBL/GenBank/DDBJ whole genome shotgun (WGS) entry which is preliminary data.</text>
</comment>
<evidence type="ECO:0000313" key="2">
    <source>
        <dbReference type="Proteomes" id="UP000003773"/>
    </source>
</evidence>
<evidence type="ECO:0000313" key="1">
    <source>
        <dbReference type="EMBL" id="EDN83689.1"/>
    </source>
</evidence>
<dbReference type="Proteomes" id="UP000003773">
    <property type="component" value="Unassembled WGS sequence"/>
</dbReference>
<dbReference type="AlphaFoldDB" id="A7A455"/>
<dbReference type="EMBL" id="AAXD02000018">
    <property type="protein sequence ID" value="EDN83689.1"/>
    <property type="molecule type" value="Genomic_DNA"/>
</dbReference>
<accession>A7A455</accession>
<reference evidence="1 2" key="2">
    <citation type="submission" date="2007-05" db="EMBL/GenBank/DDBJ databases">
        <title>Draft genome sequence of Bifidobacterium adolescentis (L2-32).</title>
        <authorList>
            <person name="Sudarsanam P."/>
            <person name="Ley R."/>
            <person name="Guruge J."/>
            <person name="Turnbaugh P.J."/>
            <person name="Mahowald M."/>
            <person name="Liep D."/>
            <person name="Gordon J."/>
        </authorList>
    </citation>
    <scope>NUCLEOTIDE SEQUENCE [LARGE SCALE GENOMIC DNA]</scope>
    <source>
        <strain evidence="1 2">L2-32</strain>
    </source>
</reference>
<reference evidence="1 2" key="1">
    <citation type="submission" date="2007-04" db="EMBL/GenBank/DDBJ databases">
        <authorList>
            <person name="Fulton L."/>
            <person name="Clifton S."/>
            <person name="Fulton B."/>
            <person name="Xu J."/>
            <person name="Minx P."/>
            <person name="Pepin K.H."/>
            <person name="Johnson M."/>
            <person name="Thiruvilangam P."/>
            <person name="Bhonagiri V."/>
            <person name="Nash W.E."/>
            <person name="Mardis E.R."/>
            <person name="Wilson R.K."/>
        </authorList>
    </citation>
    <scope>NUCLEOTIDE SEQUENCE [LARGE SCALE GENOMIC DNA]</scope>
    <source>
        <strain evidence="1 2">L2-32</strain>
    </source>
</reference>